<sequence>MVTTAGQAAVQIAAWFDGVFGELDELSTRISSTLLEARGARSRFTEADLKPVKLITAGFLARQSVVAAAGVILAPGTVDPNRGTIEWWRHDEQGITGKVVFNLTPQTGSFYDFATLPWFDNAVKNANRTLTGPYVDFGGLDQYIMTMTVPLELGADVIGMVGCDIDVRAIETVIVPILRRIPGDAALLSADQHVILGNSGRFLVGNRVRSTPTDGGLIPVDSAFLGLSLVCAQHTDYR</sequence>
<evidence type="ECO:0000313" key="2">
    <source>
        <dbReference type="Proteomes" id="UP000298173"/>
    </source>
</evidence>
<name>A0A4R8UVQ9_9MICO</name>
<accession>A0A4R8UVQ9</accession>
<dbReference type="OrthoDB" id="8687362at2"/>
<dbReference type="Pfam" id="PF22673">
    <property type="entry name" value="MCP-like_PDC_1"/>
    <property type="match status" value="1"/>
</dbReference>
<dbReference type="Gene3D" id="3.30.450.20">
    <property type="entry name" value="PAS domain"/>
    <property type="match status" value="1"/>
</dbReference>
<dbReference type="AlphaFoldDB" id="A0A4R8UVQ9"/>
<protein>
    <recommendedName>
        <fullName evidence="3">Cache domain-containing protein</fullName>
    </recommendedName>
</protein>
<evidence type="ECO:0000313" key="1">
    <source>
        <dbReference type="EMBL" id="TFB71836.1"/>
    </source>
</evidence>
<gene>
    <name evidence="1" type="ORF">E3O06_11270</name>
</gene>
<dbReference type="RefSeq" id="WP_134503487.1">
    <property type="nucleotide sequence ID" value="NZ_SOEY01000023.1"/>
</dbReference>
<dbReference type="Proteomes" id="UP000298173">
    <property type="component" value="Unassembled WGS sequence"/>
</dbReference>
<organism evidence="1 2">
    <name type="scientific">Cryobacterium glaciale</name>
    <dbReference type="NCBI Taxonomy" id="1259145"/>
    <lineage>
        <taxon>Bacteria</taxon>
        <taxon>Bacillati</taxon>
        <taxon>Actinomycetota</taxon>
        <taxon>Actinomycetes</taxon>
        <taxon>Micrococcales</taxon>
        <taxon>Microbacteriaceae</taxon>
        <taxon>Cryobacterium</taxon>
    </lineage>
</organism>
<dbReference type="CDD" id="cd12913">
    <property type="entry name" value="PDC1_MCP_like"/>
    <property type="match status" value="1"/>
</dbReference>
<reference evidence="1 2" key="1">
    <citation type="submission" date="2019-03" db="EMBL/GenBank/DDBJ databases">
        <title>Genomics of glacier-inhabiting Cryobacterium strains.</title>
        <authorList>
            <person name="Liu Q."/>
            <person name="Xin Y.-H."/>
        </authorList>
    </citation>
    <scope>NUCLEOTIDE SEQUENCE [LARGE SCALE GENOMIC DNA]</scope>
    <source>
        <strain evidence="1 2">HLT2-23</strain>
    </source>
</reference>
<proteinExistence type="predicted"/>
<keyword evidence="2" id="KW-1185">Reference proteome</keyword>
<dbReference type="EMBL" id="SOEY01000023">
    <property type="protein sequence ID" value="TFB71836.1"/>
    <property type="molecule type" value="Genomic_DNA"/>
</dbReference>
<comment type="caution">
    <text evidence="1">The sequence shown here is derived from an EMBL/GenBank/DDBJ whole genome shotgun (WGS) entry which is preliminary data.</text>
</comment>
<evidence type="ECO:0008006" key="3">
    <source>
        <dbReference type="Google" id="ProtNLM"/>
    </source>
</evidence>